<proteinExistence type="predicted"/>
<accession>A0ABX7X9Z1</accession>
<sequence length="48" mass="5207">MKKIYDLSLMTLGLLLLSPTVSKAQLYIIDSNLSPADVNNDGVVTGRK</sequence>
<keyword evidence="2" id="KW-1185">Reference proteome</keyword>
<dbReference type="Proteomes" id="UP000672011">
    <property type="component" value="Chromosome"/>
</dbReference>
<reference evidence="1 2" key="1">
    <citation type="journal article" date="2021" name="Int. J. Syst. Evol. Microbiol.">
        <title>Faecalibacter bovis sp. nov., isolated from cow faeces.</title>
        <authorList>
            <person name="Li F."/>
            <person name="Zhao W."/>
            <person name="Hong Q."/>
            <person name="Shao Q."/>
            <person name="Song J."/>
            <person name="Yang S."/>
        </authorList>
    </citation>
    <scope>NUCLEOTIDE SEQUENCE [LARGE SCALE GENOMIC DNA]</scope>
    <source>
        <strain evidence="1 2">ZY171143</strain>
    </source>
</reference>
<protein>
    <recommendedName>
        <fullName evidence="3">Dockerin domain-containing protein</fullName>
    </recommendedName>
</protein>
<name>A0ABX7X9Z1_9FLAO</name>
<evidence type="ECO:0008006" key="3">
    <source>
        <dbReference type="Google" id="ProtNLM"/>
    </source>
</evidence>
<organism evidence="1 2">
    <name type="scientific">Faecalibacter bovis</name>
    <dbReference type="NCBI Taxonomy" id="2898187"/>
    <lineage>
        <taxon>Bacteria</taxon>
        <taxon>Pseudomonadati</taxon>
        <taxon>Bacteroidota</taxon>
        <taxon>Flavobacteriia</taxon>
        <taxon>Flavobacteriales</taxon>
        <taxon>Weeksellaceae</taxon>
        <taxon>Faecalibacter</taxon>
    </lineage>
</organism>
<dbReference type="EMBL" id="CP072842">
    <property type="protein sequence ID" value="QTV04706.1"/>
    <property type="molecule type" value="Genomic_DNA"/>
</dbReference>
<dbReference type="RefSeq" id="WP_230475328.1">
    <property type="nucleotide sequence ID" value="NZ_CP072842.1"/>
</dbReference>
<evidence type="ECO:0000313" key="1">
    <source>
        <dbReference type="EMBL" id="QTV04706.1"/>
    </source>
</evidence>
<gene>
    <name evidence="1" type="ORF">J9309_07760</name>
</gene>
<reference evidence="2" key="2">
    <citation type="submission" date="2021-04" db="EMBL/GenBank/DDBJ databases">
        <title>Taxonomy of Flavobacteriaceae bacterium ZY171143.</title>
        <authorList>
            <person name="Li F."/>
        </authorList>
    </citation>
    <scope>NUCLEOTIDE SEQUENCE [LARGE SCALE GENOMIC DNA]</scope>
    <source>
        <strain evidence="2">ZY171143</strain>
    </source>
</reference>
<evidence type="ECO:0000313" key="2">
    <source>
        <dbReference type="Proteomes" id="UP000672011"/>
    </source>
</evidence>